<dbReference type="SFLD" id="SFLDS00003">
    <property type="entry name" value="Haloacid_Dehalogenase"/>
    <property type="match status" value="1"/>
</dbReference>
<sequence>MSVSENFPSPVPSTSEETAAPALGTRHVAFDWGGVFTVGTFDGRSTQNVAERSGVAVEKVRESYFRHVRQLEVGAWSLPQFWEVVGHETGVQLPYPEFEALYLGSIHDHEPMYTTLAALPRSVRVGLLSNNYPVVSDHLGRDPRFARFDALVFSNEIGHKKPVPEAFAALEREMKVPAAQVAFVDDVQENIDAARAFGFHGILYHHEAHEAFEHELRAWLSGAD</sequence>
<dbReference type="AlphaFoldDB" id="A0AAV4K1N6"/>
<dbReference type="Gene3D" id="1.10.150.240">
    <property type="entry name" value="Putative phosphatase, domain 2"/>
    <property type="match status" value="1"/>
</dbReference>
<dbReference type="RefSeq" id="WP_017870978.1">
    <property type="nucleotide sequence ID" value="NZ_BMLZ01000040.1"/>
</dbReference>
<evidence type="ECO:0000313" key="2">
    <source>
        <dbReference type="EMBL" id="GGP30813.1"/>
    </source>
</evidence>
<gene>
    <name evidence="2" type="ORF">GCM10008021_24640</name>
    <name evidence="1" type="ORF">GCM10010914_04350</name>
</gene>
<comment type="caution">
    <text evidence="1">The sequence shown here is derived from an EMBL/GenBank/DDBJ whole genome shotgun (WGS) entry which is preliminary data.</text>
</comment>
<accession>A0AAV4K1N6</accession>
<proteinExistence type="predicted"/>
<organism evidence="1 4">
    <name type="scientific">Deinococcus wulumuqiensis</name>
    <dbReference type="NCBI Taxonomy" id="980427"/>
    <lineage>
        <taxon>Bacteria</taxon>
        <taxon>Thermotogati</taxon>
        <taxon>Deinococcota</taxon>
        <taxon>Deinococci</taxon>
        <taxon>Deinococcales</taxon>
        <taxon>Deinococcaceae</taxon>
        <taxon>Deinococcus</taxon>
    </lineage>
</organism>
<protein>
    <recommendedName>
        <fullName evidence="5">HAD family phosphatase</fullName>
    </recommendedName>
</protein>
<name>A0AAV4K1N6_9DEIO</name>
<dbReference type="Pfam" id="PF00702">
    <property type="entry name" value="Hydrolase"/>
    <property type="match status" value="1"/>
</dbReference>
<reference evidence="3" key="3">
    <citation type="journal article" date="2019" name="Int. J. Syst. Evol. Microbiol.">
        <title>The Global Catalogue of Microorganisms (GCM) 10K type strain sequencing project: providing services to taxonomists for standard genome sequencing and annotation.</title>
        <authorList>
            <consortium name="The Broad Institute Genomics Platform"/>
            <consortium name="The Broad Institute Genome Sequencing Center for Infectious Disease"/>
            <person name="Wu L."/>
            <person name="Ma J."/>
        </authorList>
    </citation>
    <scope>NUCLEOTIDE SEQUENCE [LARGE SCALE GENOMIC DNA]</scope>
    <source>
        <strain evidence="3">CGMCC 1.8884</strain>
    </source>
</reference>
<evidence type="ECO:0000313" key="3">
    <source>
        <dbReference type="Proteomes" id="UP000630135"/>
    </source>
</evidence>
<dbReference type="SUPFAM" id="SSF56784">
    <property type="entry name" value="HAD-like"/>
    <property type="match status" value="1"/>
</dbReference>
<evidence type="ECO:0000313" key="1">
    <source>
        <dbReference type="EMBL" id="GGI73459.1"/>
    </source>
</evidence>
<dbReference type="Gene3D" id="3.40.50.1000">
    <property type="entry name" value="HAD superfamily/HAD-like"/>
    <property type="match status" value="1"/>
</dbReference>
<dbReference type="Proteomes" id="UP000630135">
    <property type="component" value="Unassembled WGS sequence"/>
</dbReference>
<dbReference type="PANTHER" id="PTHR43611:SF3">
    <property type="entry name" value="FLAVIN MONONUCLEOTIDE HYDROLASE 1, CHLOROPLATIC"/>
    <property type="match status" value="1"/>
</dbReference>
<dbReference type="Proteomes" id="UP000652720">
    <property type="component" value="Unassembled WGS sequence"/>
</dbReference>
<reference evidence="2" key="1">
    <citation type="journal article" date="2014" name="Int. J. Syst. Evol. Microbiol.">
        <title>Complete genome of a new Firmicutes species belonging to the dominant human colonic microbiota ('Ruminococcus bicirculans') reveals two chromosomes and a selective capacity to utilize plant glucans.</title>
        <authorList>
            <consortium name="NISC Comparative Sequencing Program"/>
            <person name="Wegmann U."/>
            <person name="Louis P."/>
            <person name="Goesmann A."/>
            <person name="Henrissat B."/>
            <person name="Duncan S.H."/>
            <person name="Flint H.J."/>
        </authorList>
    </citation>
    <scope>NUCLEOTIDE SEQUENCE</scope>
    <source>
        <strain evidence="2">CGMCC 1.8884</strain>
    </source>
</reference>
<dbReference type="EMBL" id="BMLZ01000040">
    <property type="protein sequence ID" value="GGP30813.1"/>
    <property type="molecule type" value="Genomic_DNA"/>
</dbReference>
<dbReference type="InterPro" id="IPR023214">
    <property type="entry name" value="HAD_sf"/>
</dbReference>
<dbReference type="InterPro" id="IPR036412">
    <property type="entry name" value="HAD-like_sf"/>
</dbReference>
<reference evidence="1" key="2">
    <citation type="journal article" date="2014" name="Int. J. Syst. Evol. Microbiol.">
        <title>Complete genome sequence of Corynebacterium casei LMG S-19264T (=DSM 44701T), isolated from a smear-ripened cheese.</title>
        <authorList>
            <consortium name="US DOE Joint Genome Institute (JGI-PGF)"/>
            <person name="Walter F."/>
            <person name="Albersmeier A."/>
            <person name="Kalinowski J."/>
            <person name="Ruckert C."/>
        </authorList>
    </citation>
    <scope>NUCLEOTIDE SEQUENCE</scope>
    <source>
        <strain evidence="1">CGMCC 1.8885</strain>
    </source>
</reference>
<dbReference type="GeneID" id="59165156"/>
<keyword evidence="3" id="KW-1185">Reference proteome</keyword>
<dbReference type="SFLD" id="SFLDG01129">
    <property type="entry name" value="C1.5:_HAD__Beta-PGM__Phosphata"/>
    <property type="match status" value="1"/>
</dbReference>
<dbReference type="InterPro" id="IPR023198">
    <property type="entry name" value="PGP-like_dom2"/>
</dbReference>
<dbReference type="InterPro" id="IPR006439">
    <property type="entry name" value="HAD-SF_hydro_IA"/>
</dbReference>
<evidence type="ECO:0008006" key="5">
    <source>
        <dbReference type="Google" id="ProtNLM"/>
    </source>
</evidence>
<dbReference type="CDD" id="cd02603">
    <property type="entry name" value="HAD_sEH-N_like"/>
    <property type="match status" value="1"/>
</dbReference>
<evidence type="ECO:0000313" key="4">
    <source>
        <dbReference type="Proteomes" id="UP000652720"/>
    </source>
</evidence>
<dbReference type="PRINTS" id="PR00413">
    <property type="entry name" value="HADHALOGNASE"/>
</dbReference>
<dbReference type="PANTHER" id="PTHR43611">
    <property type="entry name" value="ALPHA-D-GLUCOSE 1-PHOSPHATE PHOSPHATASE"/>
    <property type="match status" value="1"/>
</dbReference>
<dbReference type="EMBL" id="BMMA01000002">
    <property type="protein sequence ID" value="GGI73459.1"/>
    <property type="molecule type" value="Genomic_DNA"/>
</dbReference>
<reference evidence="1" key="4">
    <citation type="submission" date="2023-08" db="EMBL/GenBank/DDBJ databases">
        <authorList>
            <person name="Sun Q."/>
            <person name="Zhou Y."/>
        </authorList>
    </citation>
    <scope>NUCLEOTIDE SEQUENCE</scope>
    <source>
        <strain evidence="2">CGMCC 1.8884</strain>
        <strain evidence="1">CGMCC 1.8885</strain>
    </source>
</reference>
<dbReference type="NCBIfam" id="TIGR01509">
    <property type="entry name" value="HAD-SF-IA-v3"/>
    <property type="match status" value="1"/>
</dbReference>